<keyword evidence="2" id="KW-0378">Hydrolase</keyword>
<dbReference type="FunFam" id="3.40.50.1820:FF:000042">
    <property type="entry name" value="probable strigolactone esterase DAD2"/>
    <property type="match status" value="1"/>
</dbReference>
<evidence type="ECO:0000256" key="2">
    <source>
        <dbReference type="ARBA" id="ARBA00022801"/>
    </source>
</evidence>
<dbReference type="Pfam" id="PF00561">
    <property type="entry name" value="Abhydrolase_1"/>
    <property type="match status" value="1"/>
</dbReference>
<dbReference type="GO" id="GO:0016787">
    <property type="term" value="F:hydrolase activity"/>
    <property type="evidence" value="ECO:0007669"/>
    <property type="project" value="UniProtKB-KW"/>
</dbReference>
<dbReference type="Gene3D" id="3.40.50.1820">
    <property type="entry name" value="alpha/beta hydrolase"/>
    <property type="match status" value="1"/>
</dbReference>
<protein>
    <recommendedName>
        <fullName evidence="3">AB hydrolase-1 domain-containing protein</fullName>
    </recommendedName>
</protein>
<reference evidence="4" key="1">
    <citation type="submission" date="2022-12" db="EMBL/GenBank/DDBJ databases">
        <title>Draft genome assemblies for two species of Escallonia (Escalloniales).</title>
        <authorList>
            <person name="Chanderbali A."/>
            <person name="Dervinis C."/>
            <person name="Anghel I."/>
            <person name="Soltis D."/>
            <person name="Soltis P."/>
            <person name="Zapata F."/>
        </authorList>
    </citation>
    <scope>NUCLEOTIDE SEQUENCE</scope>
    <source>
        <strain evidence="4">UCBG92.1500</strain>
        <tissue evidence="4">Leaf</tissue>
    </source>
</reference>
<dbReference type="AlphaFoldDB" id="A0AA88QXJ4"/>
<evidence type="ECO:0000313" key="4">
    <source>
        <dbReference type="EMBL" id="KAK2978232.1"/>
    </source>
</evidence>
<keyword evidence="5" id="KW-1185">Reference proteome</keyword>
<sequence>MVMLGKGLSSALNARVVGSGTETLILGHGYGGDQSVWDKVLPDLAQRFRVVVFDWNFAGSIKDANQFDMGKYSSYGAFADDLIALMDEMHLKSSIFVGHSMSGMIGCIASVRRPELFQRLIFIGASPRYINLDGYEGGFSKSDVEQILANIESNYHTWASHFATLGVDPNDPDSVEKFTKCLHRMRPEVAFSVAKIVFLSDERDILDEVTVPCTIIQTLNDFAVPGSVAHYMNKKIRGKSTVEFLDVNGHFPQLTAHNQLLEVLGRVLGI</sequence>
<dbReference type="InterPro" id="IPR000073">
    <property type="entry name" value="AB_hydrolase_1"/>
</dbReference>
<comment type="similarity">
    <text evidence="1">Belongs to the AB hydrolase superfamily.</text>
</comment>
<dbReference type="InterPro" id="IPR029058">
    <property type="entry name" value="AB_hydrolase_fold"/>
</dbReference>
<comment type="caution">
    <text evidence="4">The sequence shown here is derived from an EMBL/GenBank/DDBJ whole genome shotgun (WGS) entry which is preliminary data.</text>
</comment>
<gene>
    <name evidence="4" type="ORF">RJ640_024265</name>
</gene>
<organism evidence="4 5">
    <name type="scientific">Escallonia rubra</name>
    <dbReference type="NCBI Taxonomy" id="112253"/>
    <lineage>
        <taxon>Eukaryota</taxon>
        <taxon>Viridiplantae</taxon>
        <taxon>Streptophyta</taxon>
        <taxon>Embryophyta</taxon>
        <taxon>Tracheophyta</taxon>
        <taxon>Spermatophyta</taxon>
        <taxon>Magnoliopsida</taxon>
        <taxon>eudicotyledons</taxon>
        <taxon>Gunneridae</taxon>
        <taxon>Pentapetalae</taxon>
        <taxon>asterids</taxon>
        <taxon>campanulids</taxon>
        <taxon>Escalloniales</taxon>
        <taxon>Escalloniaceae</taxon>
        <taxon>Escallonia</taxon>
    </lineage>
</organism>
<dbReference type="Proteomes" id="UP001187471">
    <property type="component" value="Unassembled WGS sequence"/>
</dbReference>
<feature type="domain" description="AB hydrolase-1" evidence="3">
    <location>
        <begin position="23"/>
        <end position="125"/>
    </location>
</feature>
<dbReference type="EMBL" id="JAVXUO010001889">
    <property type="protein sequence ID" value="KAK2978232.1"/>
    <property type="molecule type" value="Genomic_DNA"/>
</dbReference>
<dbReference type="SUPFAM" id="SSF53474">
    <property type="entry name" value="alpha/beta-Hydrolases"/>
    <property type="match status" value="1"/>
</dbReference>
<proteinExistence type="inferred from homology"/>
<evidence type="ECO:0000259" key="3">
    <source>
        <dbReference type="Pfam" id="PF00561"/>
    </source>
</evidence>
<accession>A0AA88QXJ4</accession>
<evidence type="ECO:0000313" key="5">
    <source>
        <dbReference type="Proteomes" id="UP001187471"/>
    </source>
</evidence>
<dbReference type="PANTHER" id="PTHR43039">
    <property type="entry name" value="ESTERASE-RELATED"/>
    <property type="match status" value="1"/>
</dbReference>
<name>A0AA88QXJ4_9ASTE</name>
<evidence type="ECO:0000256" key="1">
    <source>
        <dbReference type="ARBA" id="ARBA00008645"/>
    </source>
</evidence>